<dbReference type="AlphaFoldDB" id="A0A368X5B4"/>
<evidence type="ECO:0000259" key="2">
    <source>
        <dbReference type="PROSITE" id="PS50164"/>
    </source>
</evidence>
<dbReference type="PROSITE" id="PS50164">
    <property type="entry name" value="GIY_YIG"/>
    <property type="match status" value="1"/>
</dbReference>
<feature type="region of interest" description="Disordered" evidence="1">
    <location>
        <begin position="171"/>
        <end position="190"/>
    </location>
</feature>
<comment type="caution">
    <text evidence="3">The sequence shown here is derived from an EMBL/GenBank/DDBJ whole genome shotgun (WGS) entry which is preliminary data.</text>
</comment>
<feature type="domain" description="GIY-YIG" evidence="2">
    <location>
        <begin position="52"/>
        <end position="127"/>
    </location>
</feature>
<accession>A0A368X5B4</accession>
<evidence type="ECO:0000313" key="3">
    <source>
        <dbReference type="EMBL" id="RCW62178.1"/>
    </source>
</evidence>
<evidence type="ECO:0000313" key="4">
    <source>
        <dbReference type="Proteomes" id="UP000253647"/>
    </source>
</evidence>
<dbReference type="CDD" id="cd10447">
    <property type="entry name" value="GIY-YIG_unchar_2"/>
    <property type="match status" value="1"/>
</dbReference>
<feature type="compositionally biased region" description="Polar residues" evidence="1">
    <location>
        <begin position="171"/>
        <end position="181"/>
    </location>
</feature>
<organism evidence="3 4">
    <name type="scientific">Marinobacter nauticus</name>
    <name type="common">Marinobacter hydrocarbonoclasticus</name>
    <name type="synonym">Marinobacter aquaeolei</name>
    <dbReference type="NCBI Taxonomy" id="2743"/>
    <lineage>
        <taxon>Bacteria</taxon>
        <taxon>Pseudomonadati</taxon>
        <taxon>Pseudomonadota</taxon>
        <taxon>Gammaproteobacteria</taxon>
        <taxon>Pseudomonadales</taxon>
        <taxon>Marinobacteraceae</taxon>
        <taxon>Marinobacter</taxon>
    </lineage>
</organism>
<dbReference type="Pfam" id="PF14267">
    <property type="entry name" value="DUF4357"/>
    <property type="match status" value="1"/>
</dbReference>
<reference evidence="3 4" key="1">
    <citation type="submission" date="2018-07" db="EMBL/GenBank/DDBJ databases">
        <title>Freshwater and sediment microbial communities from various areas in North America, analyzing microbe dynamics in response to fracking.</title>
        <authorList>
            <person name="Lamendella R."/>
        </authorList>
    </citation>
    <scope>NUCLEOTIDE SEQUENCE [LARGE SCALE GENOMIC DNA]</scope>
    <source>
        <strain evidence="3 4">105B</strain>
    </source>
</reference>
<evidence type="ECO:0000256" key="1">
    <source>
        <dbReference type="SAM" id="MobiDB-lite"/>
    </source>
</evidence>
<dbReference type="EMBL" id="QPJI01000027">
    <property type="protein sequence ID" value="RCW62178.1"/>
    <property type="molecule type" value="Genomic_DNA"/>
</dbReference>
<dbReference type="Proteomes" id="UP000253647">
    <property type="component" value="Unassembled WGS sequence"/>
</dbReference>
<dbReference type="InterPro" id="IPR000305">
    <property type="entry name" value="GIY-YIG_endonuc"/>
</dbReference>
<gene>
    <name evidence="3" type="ORF">DET61_1273</name>
</gene>
<dbReference type="InterPro" id="IPR025579">
    <property type="entry name" value="DUF4357"/>
</dbReference>
<protein>
    <submittedName>
        <fullName evidence="3">Uncharacterized protein DUF4357</fullName>
    </submittedName>
</protein>
<name>A0A368X5B4_MARNT</name>
<sequence>MMISNKGQSLELFFIDGKPDGMMTAEVFNWTGHVLMAPRTRLGAALKRPEASYTGVYLLFGEDDEGLLAYIGEGEDIADRIKSHDTKKDWWTTAVLITTSGNNLNKAHAKYLESRLVEEARRAGKIRLDNGNTPPRSSLSEAAQANMESFLEYLMMVLPALRIDSFLAQTRPQTKTDSGSPATAEEPNTVFELRTPKHGIEAKAVLTDGEFVVLSGSRVSPRWRGKSSHHTGYSKLHGDLVASGVIRPEGELAVFTESYAFKSPSAAAAVVNGRPTNGTTEWRLPDGKTYKAWEAEKLEQEAVT</sequence>
<proteinExistence type="predicted"/>